<evidence type="ECO:0000313" key="6">
    <source>
        <dbReference type="EMBL" id="CAC5421187.1"/>
    </source>
</evidence>
<feature type="region of interest" description="Disordered" evidence="4">
    <location>
        <begin position="119"/>
        <end position="151"/>
    </location>
</feature>
<keyword evidence="2" id="KW-0597">Phosphoprotein</keyword>
<protein>
    <recommendedName>
        <fullName evidence="5">ZMYM2-like/QRICH1 C-terminal domain-containing protein</fullName>
    </recommendedName>
</protein>
<proteinExistence type="predicted"/>
<keyword evidence="1" id="KW-1017">Isopeptide bond</keyword>
<evidence type="ECO:0000256" key="1">
    <source>
        <dbReference type="ARBA" id="ARBA00022499"/>
    </source>
</evidence>
<dbReference type="PANTHER" id="PTHR46963:SF1">
    <property type="entry name" value="SIMILAR TO RIKEN CDNA E130308A19"/>
    <property type="match status" value="1"/>
</dbReference>
<keyword evidence="7" id="KW-1185">Reference proteome</keyword>
<keyword evidence="3" id="KW-0832">Ubl conjugation</keyword>
<dbReference type="EMBL" id="CACVKT020009265">
    <property type="protein sequence ID" value="CAC5421187.1"/>
    <property type="molecule type" value="Genomic_DNA"/>
</dbReference>
<reference evidence="6 7" key="1">
    <citation type="submission" date="2020-06" db="EMBL/GenBank/DDBJ databases">
        <authorList>
            <person name="Li R."/>
            <person name="Bekaert M."/>
        </authorList>
    </citation>
    <scope>NUCLEOTIDE SEQUENCE [LARGE SCALE GENOMIC DNA]</scope>
    <source>
        <strain evidence="7">wild</strain>
    </source>
</reference>
<dbReference type="InterPro" id="IPR021893">
    <property type="entry name" value="ZMYM2-like_C"/>
</dbReference>
<accession>A0A6J8ELG3</accession>
<evidence type="ECO:0000256" key="3">
    <source>
        <dbReference type="ARBA" id="ARBA00022843"/>
    </source>
</evidence>
<evidence type="ECO:0000256" key="2">
    <source>
        <dbReference type="ARBA" id="ARBA00022553"/>
    </source>
</evidence>
<evidence type="ECO:0000256" key="4">
    <source>
        <dbReference type="SAM" id="MobiDB-lite"/>
    </source>
</evidence>
<dbReference type="OrthoDB" id="6092742at2759"/>
<feature type="compositionally biased region" description="Basic and acidic residues" evidence="4">
    <location>
        <begin position="136"/>
        <end position="151"/>
    </location>
</feature>
<dbReference type="AlphaFoldDB" id="A0A6J8ELG3"/>
<dbReference type="Pfam" id="PF12012">
    <property type="entry name" value="DUF3504"/>
    <property type="match status" value="1"/>
</dbReference>
<name>A0A6J8ELG3_MYTCO</name>
<dbReference type="PANTHER" id="PTHR46963">
    <property type="entry name" value="SIMILAR TO RIKEN CDNA E130308A19"/>
    <property type="match status" value="1"/>
</dbReference>
<gene>
    <name evidence="6" type="ORF">MCOR_53328</name>
</gene>
<evidence type="ECO:0000259" key="5">
    <source>
        <dbReference type="Pfam" id="PF12012"/>
    </source>
</evidence>
<dbReference type="InterPro" id="IPR042838">
    <property type="entry name" value="KIAA1958"/>
</dbReference>
<sequence length="151" mass="17488">MLGDITLKVDTNGEEYLQYCRERQTKTRQVENLSNLRRAGPIAMENKNDHTRCPVFAYNIFRQKIPETMKKDDSPFYIQATIFKDDKYGAKLLWYKGQRLGTKSIYKIIKSMATEALPNNDKRLTGHSARKGSIQKQKDPGVQDTEIVQRT</sequence>
<organism evidence="6 7">
    <name type="scientific">Mytilus coruscus</name>
    <name type="common">Sea mussel</name>
    <dbReference type="NCBI Taxonomy" id="42192"/>
    <lineage>
        <taxon>Eukaryota</taxon>
        <taxon>Metazoa</taxon>
        <taxon>Spiralia</taxon>
        <taxon>Lophotrochozoa</taxon>
        <taxon>Mollusca</taxon>
        <taxon>Bivalvia</taxon>
        <taxon>Autobranchia</taxon>
        <taxon>Pteriomorphia</taxon>
        <taxon>Mytilida</taxon>
        <taxon>Mytiloidea</taxon>
        <taxon>Mytilidae</taxon>
        <taxon>Mytilinae</taxon>
        <taxon>Mytilus</taxon>
    </lineage>
</organism>
<feature type="domain" description="ZMYM2-like/QRICH1 C-terminal" evidence="5">
    <location>
        <begin position="12"/>
        <end position="112"/>
    </location>
</feature>
<dbReference type="Proteomes" id="UP000507470">
    <property type="component" value="Unassembled WGS sequence"/>
</dbReference>
<evidence type="ECO:0000313" key="7">
    <source>
        <dbReference type="Proteomes" id="UP000507470"/>
    </source>
</evidence>